<dbReference type="Proteomes" id="UP000193200">
    <property type="component" value="Unassembled WGS sequence"/>
</dbReference>
<dbReference type="Gene3D" id="1.20.120.20">
    <property type="entry name" value="Apolipoprotein"/>
    <property type="match status" value="1"/>
</dbReference>
<evidence type="ECO:0000313" key="4">
    <source>
        <dbReference type="Proteomes" id="UP000193200"/>
    </source>
</evidence>
<keyword evidence="1" id="KW-0175">Coiled coil</keyword>
<proteinExistence type="predicted"/>
<feature type="coiled-coil region" evidence="1">
    <location>
        <begin position="55"/>
        <end position="111"/>
    </location>
</feature>
<sequence>MTRIPLLASVIVAASLLFAAVPPAHADEASKLAAETEEAWNAFKNYSAAQRDEAKEAGQNLLDSVDRQLEAANRKIGESTGAAKEAWENRQENLARLRAETERKLDALNEESGETWEKMKEGFSSTYDRLRKAVKEAVDETET</sequence>
<keyword evidence="2" id="KW-0732">Signal</keyword>
<evidence type="ECO:0000313" key="3">
    <source>
        <dbReference type="EMBL" id="SLN70149.1"/>
    </source>
</evidence>
<protein>
    <recommendedName>
        <fullName evidence="5">Apolipoprotein A1/A4/E domain protein</fullName>
    </recommendedName>
</protein>
<keyword evidence="4" id="KW-1185">Reference proteome</keyword>
<dbReference type="EMBL" id="FWFR01000003">
    <property type="protein sequence ID" value="SLN70149.1"/>
    <property type="molecule type" value="Genomic_DNA"/>
</dbReference>
<dbReference type="InParanoid" id="A0A1Y5TUN5"/>
<evidence type="ECO:0000256" key="1">
    <source>
        <dbReference type="SAM" id="Coils"/>
    </source>
</evidence>
<gene>
    <name evidence="3" type="ORF">OCH7691_03252</name>
</gene>
<evidence type="ECO:0000256" key="2">
    <source>
        <dbReference type="SAM" id="SignalP"/>
    </source>
</evidence>
<feature type="signal peptide" evidence="2">
    <location>
        <begin position="1"/>
        <end position="26"/>
    </location>
</feature>
<organism evidence="3 4">
    <name type="scientific">Oceanibacterium hippocampi</name>
    <dbReference type="NCBI Taxonomy" id="745714"/>
    <lineage>
        <taxon>Bacteria</taxon>
        <taxon>Pseudomonadati</taxon>
        <taxon>Pseudomonadota</taxon>
        <taxon>Alphaproteobacteria</taxon>
        <taxon>Sneathiellales</taxon>
        <taxon>Sneathiellaceae</taxon>
        <taxon>Oceanibacterium</taxon>
    </lineage>
</organism>
<reference evidence="3 4" key="1">
    <citation type="submission" date="2017-03" db="EMBL/GenBank/DDBJ databases">
        <authorList>
            <person name="Afonso C.L."/>
            <person name="Miller P.J."/>
            <person name="Scott M.A."/>
            <person name="Spackman E."/>
            <person name="Goraichik I."/>
            <person name="Dimitrov K.M."/>
            <person name="Suarez D.L."/>
            <person name="Swayne D.E."/>
        </authorList>
    </citation>
    <scope>NUCLEOTIDE SEQUENCE [LARGE SCALE GENOMIC DNA]</scope>
    <source>
        <strain evidence="3 4">CECT 7691</strain>
    </source>
</reference>
<dbReference type="OrthoDB" id="8481861at2"/>
<accession>A0A1Y5TUN5</accession>
<evidence type="ECO:0008006" key="5">
    <source>
        <dbReference type="Google" id="ProtNLM"/>
    </source>
</evidence>
<dbReference type="RefSeq" id="WP_085884614.1">
    <property type="nucleotide sequence ID" value="NZ_FWFR01000003.1"/>
</dbReference>
<feature type="chain" id="PRO_5012396196" description="Apolipoprotein A1/A4/E domain protein" evidence="2">
    <location>
        <begin position="27"/>
        <end position="143"/>
    </location>
</feature>
<dbReference type="AlphaFoldDB" id="A0A1Y5TUN5"/>
<name>A0A1Y5TUN5_9PROT</name>